<comment type="caution">
    <text evidence="1">The sequence shown here is derived from an EMBL/GenBank/DDBJ whole genome shotgun (WGS) entry which is preliminary data.</text>
</comment>
<dbReference type="Proteomes" id="UP000004277">
    <property type="component" value="Unassembled WGS sequence"/>
</dbReference>
<organism evidence="1 2">
    <name type="scientific">Imbroritus primus</name>
    <dbReference type="NCBI Taxonomy" id="3058603"/>
    <lineage>
        <taxon>Bacteria</taxon>
        <taxon>Pseudomonadati</taxon>
        <taxon>Pseudomonadota</taxon>
        <taxon>Betaproteobacteria</taxon>
        <taxon>Burkholderiales</taxon>
        <taxon>Burkholderiaceae</taxon>
        <taxon>Imbroritus</taxon>
    </lineage>
</organism>
<name>A0ACD3SK72_9BURK</name>
<dbReference type="EMBL" id="AKCV02000026">
    <property type="protein sequence ID" value="TMS56600.1"/>
    <property type="molecule type" value="Genomic_DNA"/>
</dbReference>
<proteinExistence type="predicted"/>
<evidence type="ECO:0000313" key="1">
    <source>
        <dbReference type="EMBL" id="TMS56600.1"/>
    </source>
</evidence>
<reference evidence="1" key="1">
    <citation type="submission" date="2019-05" db="EMBL/GenBank/DDBJ databases">
        <title>Revised genome assembly of Burkholderiaceae (previously Ralstonia) sp. PBA.</title>
        <authorList>
            <person name="Gan H.M."/>
        </authorList>
    </citation>
    <scope>NUCLEOTIDE SEQUENCE</scope>
    <source>
        <strain evidence="1">PBA</strain>
    </source>
</reference>
<gene>
    <name evidence="1" type="ORF">MW7_016070</name>
</gene>
<sequence>MQSTPSTLLVVDDHPMALSGTTAFLAEMLPDVSVHAAAGTHEALSIINRGIKPEIVLLDIWLRDGTGFDALPSLRALLPDARFMFMSAEATPDIVAKARALGAAGFVGKHLDGAAFARAIRAVRQGEVSFPNADTLEQTRSPHDGIPVTPAELGLTPRQGSVLMLILEGLPNKSIARRLGLTENTVKEHVSAILQRLGVRTRLQIMSRLERFRVLA</sequence>
<keyword evidence="2" id="KW-1185">Reference proteome</keyword>
<accession>A0ACD3SK72</accession>
<evidence type="ECO:0000313" key="2">
    <source>
        <dbReference type="Proteomes" id="UP000004277"/>
    </source>
</evidence>
<protein>
    <submittedName>
        <fullName evidence="1">Response regulator transcription factor</fullName>
    </submittedName>
</protein>